<reference evidence="2 3" key="1">
    <citation type="submission" date="2019-02" db="EMBL/GenBank/DDBJ databases">
        <title>Deep-cultivation of Planctomycetes and their phenomic and genomic characterization uncovers novel biology.</title>
        <authorList>
            <person name="Wiegand S."/>
            <person name="Jogler M."/>
            <person name="Boedeker C."/>
            <person name="Pinto D."/>
            <person name="Vollmers J."/>
            <person name="Rivas-Marin E."/>
            <person name="Kohn T."/>
            <person name="Peeters S.H."/>
            <person name="Heuer A."/>
            <person name="Rast P."/>
            <person name="Oberbeckmann S."/>
            <person name="Bunk B."/>
            <person name="Jeske O."/>
            <person name="Meyerdierks A."/>
            <person name="Storesund J.E."/>
            <person name="Kallscheuer N."/>
            <person name="Luecker S."/>
            <person name="Lage O.M."/>
            <person name="Pohl T."/>
            <person name="Merkel B.J."/>
            <person name="Hornburger P."/>
            <person name="Mueller R.-W."/>
            <person name="Bruemmer F."/>
            <person name="Labrenz M."/>
            <person name="Spormann A.M."/>
            <person name="Op den Camp H."/>
            <person name="Overmann J."/>
            <person name="Amann R."/>
            <person name="Jetten M.S.M."/>
            <person name="Mascher T."/>
            <person name="Medema M.H."/>
            <person name="Devos D.P."/>
            <person name="Kaster A.-K."/>
            <person name="Ovreas L."/>
            <person name="Rohde M."/>
            <person name="Galperin M.Y."/>
            <person name="Jogler C."/>
        </authorList>
    </citation>
    <scope>NUCLEOTIDE SEQUENCE [LARGE SCALE GENOMIC DNA]</scope>
    <source>
        <strain evidence="2 3">Spb1</strain>
    </source>
</reference>
<dbReference type="AlphaFoldDB" id="A0A518GTG9"/>
<keyword evidence="3" id="KW-1185">Reference proteome</keyword>
<dbReference type="RefSeq" id="WP_145303505.1">
    <property type="nucleotide sequence ID" value="NZ_CP036299.1"/>
</dbReference>
<feature type="region of interest" description="Disordered" evidence="1">
    <location>
        <begin position="60"/>
        <end position="95"/>
    </location>
</feature>
<evidence type="ECO:0000256" key="1">
    <source>
        <dbReference type="SAM" id="MobiDB-lite"/>
    </source>
</evidence>
<organism evidence="2 3">
    <name type="scientific">Planctopirus ephydatiae</name>
    <dbReference type="NCBI Taxonomy" id="2528019"/>
    <lineage>
        <taxon>Bacteria</taxon>
        <taxon>Pseudomonadati</taxon>
        <taxon>Planctomycetota</taxon>
        <taxon>Planctomycetia</taxon>
        <taxon>Planctomycetales</taxon>
        <taxon>Planctomycetaceae</taxon>
        <taxon>Planctopirus</taxon>
    </lineage>
</organism>
<dbReference type="KEGG" id="peh:Spb1_38330"/>
<accession>A0A518GTG9</accession>
<evidence type="ECO:0008006" key="4">
    <source>
        <dbReference type="Google" id="ProtNLM"/>
    </source>
</evidence>
<evidence type="ECO:0000313" key="3">
    <source>
        <dbReference type="Proteomes" id="UP000315349"/>
    </source>
</evidence>
<protein>
    <recommendedName>
        <fullName evidence="4">LTXXQ motif protein</fullName>
    </recommendedName>
</protein>
<name>A0A518GTG9_9PLAN</name>
<sequence>MIQNTDCTVDSTSIRSALMCGLVFVSGIGCGYQPDVSQPSRDTKVEGVVRDASAYVDIVGVSSKNPDDQTARSPDLNSSGSSPSRRSSESKGEGVSHQARALAEILFQGNCAKFLGKASVREQLGLSEDQCRRLAGLEDSVKNAVNDLRKRPVAELPMMLREYEQAGQEIEKTIDQTLTTEQVKELRREVLSGVQGPLVLLAPHVIQKLNLNDSQIDSIAAIVWQDFEQLKKASLWELPTLKSRSRESRRQAEMSLSPAQLEILHELVRKSGSK</sequence>
<gene>
    <name evidence="2" type="ORF">Spb1_38330</name>
</gene>
<proteinExistence type="predicted"/>
<dbReference type="Proteomes" id="UP000315349">
    <property type="component" value="Chromosome"/>
</dbReference>
<dbReference type="EMBL" id="CP036299">
    <property type="protein sequence ID" value="QDV31887.1"/>
    <property type="molecule type" value="Genomic_DNA"/>
</dbReference>
<evidence type="ECO:0000313" key="2">
    <source>
        <dbReference type="EMBL" id="QDV31887.1"/>
    </source>
</evidence>